<dbReference type="AlphaFoldDB" id="A0A062V9T3"/>
<dbReference type="Proteomes" id="UP000027100">
    <property type="component" value="Unassembled WGS sequence"/>
</dbReference>
<feature type="transmembrane region" description="Helical" evidence="1">
    <location>
        <begin position="34"/>
        <end position="52"/>
    </location>
</feature>
<proteinExistence type="predicted"/>
<evidence type="ECO:0000313" key="2">
    <source>
        <dbReference type="EMBL" id="KCZ96895.1"/>
    </source>
</evidence>
<reference evidence="2 3" key="1">
    <citation type="journal article" date="2014" name="Antonie Van Leeuwenhoek">
        <title>Hyphomonas beringensis sp. nov. and Hyphomonas chukchiensis sp. nov., isolated from surface seawater of the Bering Sea and Chukchi Sea.</title>
        <authorList>
            <person name="Li C."/>
            <person name="Lai Q."/>
            <person name="Li G."/>
            <person name="Dong C."/>
            <person name="Wang J."/>
            <person name="Liao Y."/>
            <person name="Shao Z."/>
        </authorList>
    </citation>
    <scope>NUCLEOTIDE SEQUENCE [LARGE SCALE GENOMIC DNA]</scope>
    <source>
        <strain evidence="2 3">PS728</strain>
    </source>
</reference>
<keyword evidence="3" id="KW-1185">Reference proteome</keyword>
<dbReference type="EMBL" id="ARYM01000030">
    <property type="protein sequence ID" value="KCZ96895.1"/>
    <property type="molecule type" value="Genomic_DNA"/>
</dbReference>
<protein>
    <submittedName>
        <fullName evidence="2">Uncharacterized protein</fullName>
    </submittedName>
</protein>
<sequence>MDISLDTLAREADWQDDSDVNIRQLFNTIFKRKWMILGIVFLGLAIGYINTLRIQRRGTRRRWKFVSLHSSSEQKKPSWQVIHRLNF</sequence>
<evidence type="ECO:0000256" key="1">
    <source>
        <dbReference type="SAM" id="Phobius"/>
    </source>
</evidence>
<name>A0A062V9T3_9PROT</name>
<gene>
    <name evidence="2" type="ORF">HPO_17524</name>
</gene>
<keyword evidence="1" id="KW-1133">Transmembrane helix</keyword>
<comment type="caution">
    <text evidence="2">The sequence shown here is derived from an EMBL/GenBank/DDBJ whole genome shotgun (WGS) entry which is preliminary data.</text>
</comment>
<accession>A0A062V9T3</accession>
<keyword evidence="1" id="KW-0472">Membrane</keyword>
<organism evidence="2 3">
    <name type="scientific">Hyphomonas polymorpha PS728</name>
    <dbReference type="NCBI Taxonomy" id="1280954"/>
    <lineage>
        <taxon>Bacteria</taxon>
        <taxon>Pseudomonadati</taxon>
        <taxon>Pseudomonadota</taxon>
        <taxon>Alphaproteobacteria</taxon>
        <taxon>Hyphomonadales</taxon>
        <taxon>Hyphomonadaceae</taxon>
        <taxon>Hyphomonas</taxon>
    </lineage>
</organism>
<dbReference type="PATRIC" id="fig|1280954.3.peg.3533"/>
<dbReference type="RefSeq" id="WP_035601800.1">
    <property type="nucleotide sequence ID" value="NZ_ARYM01000030.1"/>
</dbReference>
<keyword evidence="1" id="KW-0812">Transmembrane</keyword>
<evidence type="ECO:0000313" key="3">
    <source>
        <dbReference type="Proteomes" id="UP000027100"/>
    </source>
</evidence>